<gene>
    <name evidence="2" type="ORF">O3I_039960</name>
</gene>
<evidence type="ECO:0000313" key="3">
    <source>
        <dbReference type="Proteomes" id="UP000006304"/>
    </source>
</evidence>
<dbReference type="STRING" id="1133849.O3I_039960"/>
<evidence type="ECO:0000313" key="2">
    <source>
        <dbReference type="EMBL" id="AFU05937.1"/>
    </source>
</evidence>
<organism evidence="2 3">
    <name type="scientific">Nocardia brasiliensis (strain ATCC 700358 / HUJEG-1)</name>
    <dbReference type="NCBI Taxonomy" id="1133849"/>
    <lineage>
        <taxon>Bacteria</taxon>
        <taxon>Bacillati</taxon>
        <taxon>Actinomycetota</taxon>
        <taxon>Actinomycetes</taxon>
        <taxon>Mycobacteriales</taxon>
        <taxon>Nocardiaceae</taxon>
        <taxon>Nocardia</taxon>
    </lineage>
</organism>
<dbReference type="Proteomes" id="UP000006304">
    <property type="component" value="Chromosome"/>
</dbReference>
<dbReference type="KEGG" id="nbr:O3I_039960"/>
<dbReference type="EMBL" id="CP003876">
    <property type="protein sequence ID" value="AFU05937.1"/>
    <property type="molecule type" value="Genomic_DNA"/>
</dbReference>
<dbReference type="AlphaFoldDB" id="K0F8C1"/>
<keyword evidence="3" id="KW-1185">Reference proteome</keyword>
<evidence type="ECO:0000256" key="1">
    <source>
        <dbReference type="SAM" id="MobiDB-lite"/>
    </source>
</evidence>
<protein>
    <submittedName>
        <fullName evidence="2">Uncharacterized protein</fullName>
    </submittedName>
</protein>
<reference evidence="2 3" key="1">
    <citation type="journal article" date="2012" name="J. Bacteriol.">
        <title>Complete genome sequence of Nocardia brasiliensis HUJEG-1.</title>
        <authorList>
            <person name="Vera-Cabrera L."/>
            <person name="Ortiz-Lopez R."/>
            <person name="Elizondo-Gonzalez R."/>
            <person name="Perez-Maya A.A."/>
            <person name="Ocampo-Candiani J."/>
        </authorList>
    </citation>
    <scope>NUCLEOTIDE SEQUENCE [LARGE SCALE GENOMIC DNA]</scope>
    <source>
        <strain evidence="3">ATCC 700358</strain>
    </source>
</reference>
<accession>K0F8C1</accession>
<dbReference type="HOGENOM" id="CLU_027489_0_0_11"/>
<dbReference type="RefSeq" id="WP_014988784.1">
    <property type="nucleotide sequence ID" value="NC_018681.1"/>
</dbReference>
<name>K0F8C1_NOCB7</name>
<proteinExistence type="predicted"/>
<sequence>MSSGDDRFFTAVGAFMQALSAREPEQTRLAQEELMASLDGAGAEIIVRGCKALAPLLDHVPPGARPQIANMVGAYVTTADDAVECAPVILANLAKSLGYARQFAEQWRDGMGTEPPDPDTTDADYTWLDRFGLEPLMGWWTLSQWVSPALAMLQHQRVRKLFGPEGCQILAQRHGDLAELSGRWFKELAYMLALLDDEPLVALHRETRTGYLLRMTGIADNFQLHTLLADVLLGDQHLPGARPSAEAAAMCRDAEGQAPTVGAFNLVAPEGDWIWNEGTPADIPVLGGARVLVLDPPPYERHWPAGRYFPFVPADLVLERALTAEEAARWFEHVRPAGDPTEASPAEPREPQADN</sequence>
<dbReference type="eggNOG" id="COG3170">
    <property type="taxonomic scope" value="Bacteria"/>
</dbReference>
<feature type="region of interest" description="Disordered" evidence="1">
    <location>
        <begin position="334"/>
        <end position="355"/>
    </location>
</feature>